<dbReference type="PANTHER" id="PTHR43000">
    <property type="entry name" value="DTDP-D-GLUCOSE 4,6-DEHYDRATASE-RELATED"/>
    <property type="match status" value="1"/>
</dbReference>
<organism evidence="3">
    <name type="scientific">Mycobacterium intracellulare</name>
    <dbReference type="NCBI Taxonomy" id="1767"/>
    <lineage>
        <taxon>Bacteria</taxon>
        <taxon>Bacillati</taxon>
        <taxon>Actinomycetota</taxon>
        <taxon>Actinomycetes</taxon>
        <taxon>Mycobacteriales</taxon>
        <taxon>Mycobacteriaceae</taxon>
        <taxon>Mycobacterium</taxon>
        <taxon>Mycobacterium avium complex (MAC)</taxon>
    </lineage>
</organism>
<dbReference type="InterPro" id="IPR001509">
    <property type="entry name" value="Epimerase_deHydtase"/>
</dbReference>
<dbReference type="SUPFAM" id="SSF51735">
    <property type="entry name" value="NAD(P)-binding Rossmann-fold domains"/>
    <property type="match status" value="1"/>
</dbReference>
<name>A2A1D8_MYCIT</name>
<dbReference type="Pfam" id="PF01370">
    <property type="entry name" value="Epimerase"/>
    <property type="match status" value="1"/>
</dbReference>
<feature type="domain" description="NAD-dependent epimerase/dehydratase" evidence="2">
    <location>
        <begin position="12"/>
        <end position="242"/>
    </location>
</feature>
<evidence type="ECO:0000313" key="3">
    <source>
        <dbReference type="EMBL" id="BAF45366.1"/>
    </source>
</evidence>
<dbReference type="EMBL" id="AB274811">
    <property type="protein sequence ID" value="BAF45366.1"/>
    <property type="molecule type" value="Genomic_DNA"/>
</dbReference>
<dbReference type="Gene3D" id="3.40.50.720">
    <property type="entry name" value="NAD(P)-binding Rossmann-like Domain"/>
    <property type="match status" value="1"/>
</dbReference>
<dbReference type="InterPro" id="IPR036291">
    <property type="entry name" value="NAD(P)-bd_dom_sf"/>
</dbReference>
<protein>
    <submittedName>
        <fullName evidence="3">Putative nucleotide sugar epimerase</fullName>
    </submittedName>
</protein>
<evidence type="ECO:0000256" key="1">
    <source>
        <dbReference type="ARBA" id="ARBA00007637"/>
    </source>
</evidence>
<accession>A2A1D8</accession>
<evidence type="ECO:0000259" key="2">
    <source>
        <dbReference type="Pfam" id="PF01370"/>
    </source>
</evidence>
<dbReference type="AlphaFoldDB" id="A2A1D8"/>
<reference evidence="3" key="1">
    <citation type="journal article" date="2007" name="J. Bacteriol.">
        <title>Structural characterization of a specific glycopeptidolipid containing a novel N-acyl-deoxy sugar from mycobacterium intracellulare serotype 7 and genetic analysis of its glycosylation pathway.</title>
        <authorList>
            <person name="Fujiwara N."/>
            <person name="Nakata N."/>
            <person name="Maeda S."/>
            <person name="Naka T."/>
            <person name="Doe M."/>
            <person name="Yano I."/>
            <person name="Kobayashi K."/>
        </authorList>
    </citation>
    <scope>NUCLEOTIDE SEQUENCE</scope>
</reference>
<proteinExistence type="inferred from homology"/>
<sequence>MTRLDTGRTGLVLVTGAAGFTGGHVVRALADAGYRLAVLQHRTPLPAVLATLSERVISGDLREPQVREEALDQVSTVCHLSAYIPRRMDDLGEADLCNQVNAIAVMNFAEEAAQRGVRRFVHISGANMYAPSEIPRTESDAVFPSQLGTAYLVSKFAGEVYLSNIANRTGMEVLILRVATPYGPGEPVNKVIPTFLRMTAQGKPLRMVNGGVARFSYVHVGDVADSVVNAVEGGDGGIYNIASEEHTSVLELAQQIVALHGDGGATLDIEPAVPGGFTGFAPISIEKARQTWQFAPRPLAIGLREYRDYLVEQGAIA</sequence>
<comment type="similarity">
    <text evidence="1">Belongs to the NAD(P)-dependent epimerase/dehydratase family.</text>
</comment>